<dbReference type="EMBL" id="JAHYIQ010000019">
    <property type="protein sequence ID" value="KAK1124124.1"/>
    <property type="molecule type" value="Genomic_DNA"/>
</dbReference>
<evidence type="ECO:0000313" key="2">
    <source>
        <dbReference type="Proteomes" id="UP001177670"/>
    </source>
</evidence>
<protein>
    <submittedName>
        <fullName evidence="1">Uncharacterized protein</fullName>
    </submittedName>
</protein>
<accession>A0AA40FRQ3</accession>
<proteinExistence type="predicted"/>
<dbReference type="AlphaFoldDB" id="A0AA40FRQ3"/>
<sequence>MLIDKILSDSSDESFYNTMNFHIGCKNKNPINGNINNSQHQQDVDVEEKDNTHVSLETLLRQMFDEILGKSDSAKQTNETDSIRNLNNLSSYQVIATSQIDRTVYLNK</sequence>
<name>A0AA40FRQ3_9HYME</name>
<keyword evidence="2" id="KW-1185">Reference proteome</keyword>
<evidence type="ECO:0000313" key="1">
    <source>
        <dbReference type="EMBL" id="KAK1124124.1"/>
    </source>
</evidence>
<dbReference type="Proteomes" id="UP001177670">
    <property type="component" value="Unassembled WGS sequence"/>
</dbReference>
<gene>
    <name evidence="1" type="ORF">K0M31_007148</name>
</gene>
<organism evidence="1 2">
    <name type="scientific">Melipona bicolor</name>
    <dbReference type="NCBI Taxonomy" id="60889"/>
    <lineage>
        <taxon>Eukaryota</taxon>
        <taxon>Metazoa</taxon>
        <taxon>Ecdysozoa</taxon>
        <taxon>Arthropoda</taxon>
        <taxon>Hexapoda</taxon>
        <taxon>Insecta</taxon>
        <taxon>Pterygota</taxon>
        <taxon>Neoptera</taxon>
        <taxon>Endopterygota</taxon>
        <taxon>Hymenoptera</taxon>
        <taxon>Apocrita</taxon>
        <taxon>Aculeata</taxon>
        <taxon>Apoidea</taxon>
        <taxon>Anthophila</taxon>
        <taxon>Apidae</taxon>
        <taxon>Melipona</taxon>
    </lineage>
</organism>
<reference evidence="1" key="1">
    <citation type="submission" date="2021-10" db="EMBL/GenBank/DDBJ databases">
        <title>Melipona bicolor Genome sequencing and assembly.</title>
        <authorList>
            <person name="Araujo N.S."/>
            <person name="Arias M.C."/>
        </authorList>
    </citation>
    <scope>NUCLEOTIDE SEQUENCE</scope>
    <source>
        <strain evidence="1">USP_2M_L1-L4_2017</strain>
        <tissue evidence="1">Whole body</tissue>
    </source>
</reference>
<comment type="caution">
    <text evidence="1">The sequence shown here is derived from an EMBL/GenBank/DDBJ whole genome shotgun (WGS) entry which is preliminary data.</text>
</comment>